<dbReference type="InterPro" id="IPR002125">
    <property type="entry name" value="CMP_dCMP_dom"/>
</dbReference>
<evidence type="ECO:0000256" key="4">
    <source>
        <dbReference type="ARBA" id="ARBA00022833"/>
    </source>
</evidence>
<dbReference type="GO" id="GO:0008270">
    <property type="term" value="F:zinc ion binding"/>
    <property type="evidence" value="ECO:0007669"/>
    <property type="project" value="InterPro"/>
</dbReference>
<dbReference type="RefSeq" id="WP_074226754.1">
    <property type="nucleotide sequence ID" value="NZ_FSRC01000004.1"/>
</dbReference>
<sequence>MGKKIKISAELEELAWEELENEDQELILEAKSISKDAYAPYSNFQVGAAAKLNSGRILRSSNQENVSFPVGVCAERLLLGYAGANYPEDPVKKLAIVAKRKGEKDWASVSPCGLCRQTISETEMRFNQAITLLILRPEGQVLKIPGIQALLPFKFEDLNG</sequence>
<evidence type="ECO:0000256" key="1">
    <source>
        <dbReference type="ARBA" id="ARBA00006576"/>
    </source>
</evidence>
<comment type="similarity">
    <text evidence="1">Belongs to the cytidine and deoxycytidylate deaminase family.</text>
</comment>
<dbReference type="GO" id="GO:0055086">
    <property type="term" value="P:nucleobase-containing small molecule metabolic process"/>
    <property type="evidence" value="ECO:0007669"/>
    <property type="project" value="UniProtKB-ARBA"/>
</dbReference>
<protein>
    <submittedName>
        <fullName evidence="6">Cytidine deaminase</fullName>
    </submittedName>
</protein>
<keyword evidence="2" id="KW-0479">Metal-binding</keyword>
<dbReference type="AlphaFoldDB" id="A0A1N6HSX9"/>
<keyword evidence="4" id="KW-0862">Zinc</keyword>
<evidence type="ECO:0000313" key="7">
    <source>
        <dbReference type="Proteomes" id="UP000185221"/>
    </source>
</evidence>
<dbReference type="InterPro" id="IPR016193">
    <property type="entry name" value="Cytidine_deaminase-like"/>
</dbReference>
<evidence type="ECO:0000313" key="6">
    <source>
        <dbReference type="EMBL" id="SIO22978.1"/>
    </source>
</evidence>
<gene>
    <name evidence="6" type="ORF">SAMN05444394_3974</name>
</gene>
<dbReference type="OrthoDB" id="9795347at2"/>
<dbReference type="PROSITE" id="PS00903">
    <property type="entry name" value="CYT_DCMP_DEAMINASES_1"/>
    <property type="match status" value="1"/>
</dbReference>
<dbReference type="PANTHER" id="PTHR11644:SF2">
    <property type="entry name" value="CYTIDINE DEAMINASE"/>
    <property type="match status" value="1"/>
</dbReference>
<organism evidence="6 7">
    <name type="scientific">Algoriphagus halophilus</name>
    <dbReference type="NCBI Taxonomy" id="226505"/>
    <lineage>
        <taxon>Bacteria</taxon>
        <taxon>Pseudomonadati</taxon>
        <taxon>Bacteroidota</taxon>
        <taxon>Cytophagia</taxon>
        <taxon>Cytophagales</taxon>
        <taxon>Cyclobacteriaceae</taxon>
        <taxon>Algoriphagus</taxon>
    </lineage>
</organism>
<dbReference type="Pfam" id="PF00383">
    <property type="entry name" value="dCMP_cyt_deam_1"/>
    <property type="match status" value="1"/>
</dbReference>
<dbReference type="GO" id="GO:0042802">
    <property type="term" value="F:identical protein binding"/>
    <property type="evidence" value="ECO:0007669"/>
    <property type="project" value="UniProtKB-ARBA"/>
</dbReference>
<dbReference type="Gene3D" id="3.40.140.10">
    <property type="entry name" value="Cytidine Deaminase, domain 2"/>
    <property type="match status" value="1"/>
</dbReference>
<dbReference type="SUPFAM" id="SSF53927">
    <property type="entry name" value="Cytidine deaminase-like"/>
    <property type="match status" value="1"/>
</dbReference>
<keyword evidence="7" id="KW-1185">Reference proteome</keyword>
<proteinExistence type="inferred from homology"/>
<dbReference type="GO" id="GO:0005829">
    <property type="term" value="C:cytosol"/>
    <property type="evidence" value="ECO:0007669"/>
    <property type="project" value="TreeGrafter"/>
</dbReference>
<keyword evidence="3" id="KW-0378">Hydrolase</keyword>
<evidence type="ECO:0000259" key="5">
    <source>
        <dbReference type="PROSITE" id="PS51747"/>
    </source>
</evidence>
<evidence type="ECO:0000256" key="3">
    <source>
        <dbReference type="ARBA" id="ARBA00022801"/>
    </source>
</evidence>
<dbReference type="PROSITE" id="PS51747">
    <property type="entry name" value="CYT_DCMP_DEAMINASES_2"/>
    <property type="match status" value="1"/>
</dbReference>
<accession>A0A1N6HSX9</accession>
<dbReference type="InterPro" id="IPR050202">
    <property type="entry name" value="Cyt/Deoxycyt_deaminase"/>
</dbReference>
<dbReference type="PANTHER" id="PTHR11644">
    <property type="entry name" value="CYTIDINE DEAMINASE"/>
    <property type="match status" value="1"/>
</dbReference>
<dbReference type="STRING" id="226505.SAMN05444394_3974"/>
<dbReference type="GO" id="GO:0004126">
    <property type="term" value="F:cytidine deaminase activity"/>
    <property type="evidence" value="ECO:0007669"/>
    <property type="project" value="TreeGrafter"/>
</dbReference>
<dbReference type="Proteomes" id="UP000185221">
    <property type="component" value="Unassembled WGS sequence"/>
</dbReference>
<dbReference type="InterPro" id="IPR016192">
    <property type="entry name" value="APOBEC/CMP_deaminase_Zn-bd"/>
</dbReference>
<dbReference type="GO" id="GO:0072527">
    <property type="term" value="P:pyrimidine-containing compound metabolic process"/>
    <property type="evidence" value="ECO:0007669"/>
    <property type="project" value="UniProtKB-ARBA"/>
</dbReference>
<name>A0A1N6HSX9_9BACT</name>
<dbReference type="EMBL" id="FSRC01000004">
    <property type="protein sequence ID" value="SIO22978.1"/>
    <property type="molecule type" value="Genomic_DNA"/>
</dbReference>
<feature type="domain" description="CMP/dCMP-type deaminase" evidence="5">
    <location>
        <begin position="21"/>
        <end position="158"/>
    </location>
</feature>
<dbReference type="NCBIfam" id="NF004064">
    <property type="entry name" value="PRK05578.1"/>
    <property type="match status" value="1"/>
</dbReference>
<reference evidence="7" key="1">
    <citation type="submission" date="2016-11" db="EMBL/GenBank/DDBJ databases">
        <authorList>
            <person name="Varghese N."/>
            <person name="Submissions S."/>
        </authorList>
    </citation>
    <scope>NUCLEOTIDE SEQUENCE [LARGE SCALE GENOMIC DNA]</scope>
    <source>
        <strain evidence="7">DSM 15292</strain>
    </source>
</reference>
<evidence type="ECO:0000256" key="2">
    <source>
        <dbReference type="ARBA" id="ARBA00022723"/>
    </source>
</evidence>
<dbReference type="CDD" id="cd01283">
    <property type="entry name" value="cytidine_deaminase"/>
    <property type="match status" value="1"/>
</dbReference>